<dbReference type="AlphaFoldDB" id="A0A6M4ITH4"/>
<evidence type="ECO:0000313" key="3">
    <source>
        <dbReference type="EMBL" id="QJR37970.1"/>
    </source>
</evidence>
<dbReference type="SMART" id="SM00567">
    <property type="entry name" value="EZ_HEAT"/>
    <property type="match status" value="5"/>
</dbReference>
<dbReference type="InterPro" id="IPR011989">
    <property type="entry name" value="ARM-like"/>
</dbReference>
<evidence type="ECO:0008006" key="5">
    <source>
        <dbReference type="Google" id="ProtNLM"/>
    </source>
</evidence>
<dbReference type="InterPro" id="IPR011990">
    <property type="entry name" value="TPR-like_helical_dom_sf"/>
</dbReference>
<dbReference type="Proteomes" id="UP000500938">
    <property type="component" value="Chromosome"/>
</dbReference>
<dbReference type="Gene3D" id="1.25.40.10">
    <property type="entry name" value="Tetratricopeptide repeat domain"/>
    <property type="match status" value="1"/>
</dbReference>
<dbReference type="Pfam" id="PF13646">
    <property type="entry name" value="HEAT_2"/>
    <property type="match status" value="2"/>
</dbReference>
<keyword evidence="2" id="KW-0732">Signal</keyword>
<evidence type="ECO:0000313" key="4">
    <source>
        <dbReference type="Proteomes" id="UP000500938"/>
    </source>
</evidence>
<dbReference type="PANTHER" id="PTHR12697:SF5">
    <property type="entry name" value="DEOXYHYPUSINE HYDROXYLASE"/>
    <property type="match status" value="1"/>
</dbReference>
<organism evidence="3 4">
    <name type="scientific">Gemmatimonas groenlandica</name>
    <dbReference type="NCBI Taxonomy" id="2732249"/>
    <lineage>
        <taxon>Bacteria</taxon>
        <taxon>Pseudomonadati</taxon>
        <taxon>Gemmatimonadota</taxon>
        <taxon>Gemmatimonadia</taxon>
        <taxon>Gemmatimonadales</taxon>
        <taxon>Gemmatimonadaceae</taxon>
        <taxon>Gemmatimonas</taxon>
    </lineage>
</organism>
<dbReference type="KEGG" id="ggr:HKW67_21790"/>
<feature type="chain" id="PRO_5026844477" description="Outer membrane lipoprotein BamD-like domain-containing protein" evidence="2">
    <location>
        <begin position="21"/>
        <end position="596"/>
    </location>
</feature>
<dbReference type="Gene3D" id="1.25.10.10">
    <property type="entry name" value="Leucine-rich Repeat Variant"/>
    <property type="match status" value="2"/>
</dbReference>
<dbReference type="InterPro" id="IPR004155">
    <property type="entry name" value="PBS_lyase_HEAT"/>
</dbReference>
<dbReference type="EMBL" id="CP053085">
    <property type="protein sequence ID" value="QJR37970.1"/>
    <property type="molecule type" value="Genomic_DNA"/>
</dbReference>
<accession>A0A6M4ITH4</accession>
<feature type="region of interest" description="Disordered" evidence="1">
    <location>
        <begin position="20"/>
        <end position="56"/>
    </location>
</feature>
<evidence type="ECO:0000256" key="1">
    <source>
        <dbReference type="SAM" id="MobiDB-lite"/>
    </source>
</evidence>
<name>A0A6M4ITH4_9BACT</name>
<keyword evidence="4" id="KW-1185">Reference proteome</keyword>
<dbReference type="PANTHER" id="PTHR12697">
    <property type="entry name" value="PBS LYASE HEAT-LIKE PROTEIN"/>
    <property type="match status" value="1"/>
</dbReference>
<sequence>MSRIVRFTAALSICAGTLTAQEPPRAPRPARTPVAPAPAPTPRTAPTPATAPTPSVWSMDGAFMDPMWRADIEREASRAARAGAEAARAGMDAARMSMNIDRDAIRADVRSSMAAIAPMVEMSALAAVDGVVNLTGLAGLSASRSRSYRTEAPEAWAQADPADSLYREARKALSSDAYRKAADMFNQIWRRYPNSAYTPDAYYWQAFALQRLGGDQNIAEALSTLDTQAQKFPKAATRGDAAALRARMQGVLARRGDQAMASTLMGRADSATRDGCPRANDDERIDALNAVTQMDADKAMPILKKVLARREACTQQLRRTAVWLVASRKQPEAAEILMNVAKSDPDKEVREQAVFWMANVPTDEATGMLIDLARRGDDLDLRKRAVYALSRSKQPRAATTLREIALDGSSPMELRGDAMQWYMSGAGRSADENMSFLKDMYGKSDEQQLKMRVLSQIASRRTEESRDFLVALATNQRESLDARRTAVSMLSSVGFSSVRYTTSAQGTPNVVSSNTGASAANIVAQLTTIYDKSPDLEIRRQVLSSLGSMRDNAGIDKLIDVARNEKNLELRKAAVSMLTRTKDPRALALLQEIIDR</sequence>
<reference evidence="3 4" key="1">
    <citation type="submission" date="2020-05" db="EMBL/GenBank/DDBJ databases">
        <title>Complete genome sequence of Gemmatimonas greenlandica TET16.</title>
        <authorList>
            <person name="Zeng Y."/>
        </authorList>
    </citation>
    <scope>NUCLEOTIDE SEQUENCE [LARGE SCALE GENOMIC DNA]</scope>
    <source>
        <strain evidence="3 4">TET16</strain>
    </source>
</reference>
<evidence type="ECO:0000256" key="2">
    <source>
        <dbReference type="SAM" id="SignalP"/>
    </source>
</evidence>
<gene>
    <name evidence="3" type="ORF">HKW67_21790</name>
</gene>
<protein>
    <recommendedName>
        <fullName evidence="5">Outer membrane lipoprotein BamD-like domain-containing protein</fullName>
    </recommendedName>
</protein>
<dbReference type="RefSeq" id="WP_171227407.1">
    <property type="nucleotide sequence ID" value="NZ_CP053085.1"/>
</dbReference>
<dbReference type="GO" id="GO:0016491">
    <property type="term" value="F:oxidoreductase activity"/>
    <property type="evidence" value="ECO:0007669"/>
    <property type="project" value="TreeGrafter"/>
</dbReference>
<proteinExistence type="predicted"/>
<dbReference type="InterPro" id="IPR016024">
    <property type="entry name" value="ARM-type_fold"/>
</dbReference>
<dbReference type="SUPFAM" id="SSF48371">
    <property type="entry name" value="ARM repeat"/>
    <property type="match status" value="2"/>
</dbReference>
<feature type="signal peptide" evidence="2">
    <location>
        <begin position="1"/>
        <end position="20"/>
    </location>
</feature>
<feature type="compositionally biased region" description="Pro residues" evidence="1">
    <location>
        <begin position="35"/>
        <end position="51"/>
    </location>
</feature>